<evidence type="ECO:0000256" key="1">
    <source>
        <dbReference type="SAM" id="Phobius"/>
    </source>
</evidence>
<gene>
    <name evidence="2" type="ORF">D0867_02459</name>
</gene>
<feature type="transmembrane region" description="Helical" evidence="1">
    <location>
        <begin position="49"/>
        <end position="66"/>
    </location>
</feature>
<dbReference type="OrthoDB" id="3857696at2759"/>
<name>A0A3M7A5U2_HORWE</name>
<proteinExistence type="predicted"/>
<comment type="caution">
    <text evidence="2">The sequence shown here is derived from an EMBL/GenBank/DDBJ whole genome shotgun (WGS) entry which is preliminary data.</text>
</comment>
<dbReference type="EMBL" id="QWIL01000164">
    <property type="protein sequence ID" value="RMY22823.1"/>
    <property type="molecule type" value="Genomic_DNA"/>
</dbReference>
<keyword evidence="1" id="KW-1133">Transmembrane helix</keyword>
<feature type="transmembrane region" description="Helical" evidence="1">
    <location>
        <begin position="108"/>
        <end position="127"/>
    </location>
</feature>
<evidence type="ECO:0000313" key="2">
    <source>
        <dbReference type="EMBL" id="RMY22823.1"/>
    </source>
</evidence>
<organism evidence="2 3">
    <name type="scientific">Hortaea werneckii</name>
    <name type="common">Black yeast</name>
    <name type="synonym">Cladosporium werneckii</name>
    <dbReference type="NCBI Taxonomy" id="91943"/>
    <lineage>
        <taxon>Eukaryota</taxon>
        <taxon>Fungi</taxon>
        <taxon>Dikarya</taxon>
        <taxon>Ascomycota</taxon>
        <taxon>Pezizomycotina</taxon>
        <taxon>Dothideomycetes</taxon>
        <taxon>Dothideomycetidae</taxon>
        <taxon>Mycosphaerellales</taxon>
        <taxon>Teratosphaeriaceae</taxon>
        <taxon>Hortaea</taxon>
    </lineage>
</organism>
<dbReference type="AlphaFoldDB" id="A0A3M7A5U2"/>
<protein>
    <submittedName>
        <fullName evidence="2">Uncharacterized protein</fullName>
    </submittedName>
</protein>
<dbReference type="VEuPathDB" id="FungiDB:BTJ68_10464"/>
<dbReference type="Proteomes" id="UP000271337">
    <property type="component" value="Unassembled WGS sequence"/>
</dbReference>
<keyword evidence="1" id="KW-0812">Transmembrane</keyword>
<accession>A0A3M7A5U2</accession>
<keyword evidence="1" id="KW-0472">Membrane</keyword>
<sequence>MITLVMAPNRRISFSQALWKEILPVSGLVYVLFWTHGNLKYSQGFSEIGILYVWTAMWFTLSLFGLRCLYRHGPFYVAGSGWMQNLLTLWDLYKKANGTEASLRLEEVVYAGIFTAVAVGTNCYILATRIDMDYSPALPAEDESREAEKA</sequence>
<feature type="transmembrane region" description="Helical" evidence="1">
    <location>
        <begin position="21"/>
        <end position="37"/>
    </location>
</feature>
<evidence type="ECO:0000313" key="3">
    <source>
        <dbReference type="Proteomes" id="UP000271337"/>
    </source>
</evidence>
<reference evidence="2 3" key="1">
    <citation type="journal article" date="2018" name="BMC Genomics">
        <title>Genomic evidence for intraspecific hybridization in a clonal and extremely halotolerant yeast.</title>
        <authorList>
            <person name="Gostincar C."/>
            <person name="Stajich J.E."/>
            <person name="Zupancic J."/>
            <person name="Zalar P."/>
            <person name="Gunde-Cimerman N."/>
        </authorList>
    </citation>
    <scope>NUCLEOTIDE SEQUENCE [LARGE SCALE GENOMIC DNA]</scope>
    <source>
        <strain evidence="2 3">EXF-6669</strain>
    </source>
</reference>